<organism evidence="2 3">
    <name type="scientific">Diplogelasinospora grovesii</name>
    <dbReference type="NCBI Taxonomy" id="303347"/>
    <lineage>
        <taxon>Eukaryota</taxon>
        <taxon>Fungi</taxon>
        <taxon>Dikarya</taxon>
        <taxon>Ascomycota</taxon>
        <taxon>Pezizomycotina</taxon>
        <taxon>Sordariomycetes</taxon>
        <taxon>Sordariomycetidae</taxon>
        <taxon>Sordariales</taxon>
        <taxon>Diplogelasinosporaceae</taxon>
        <taxon>Diplogelasinospora</taxon>
    </lineage>
</organism>
<comment type="caution">
    <text evidence="2">The sequence shown here is derived from an EMBL/GenBank/DDBJ whole genome shotgun (WGS) entry which is preliminary data.</text>
</comment>
<reference evidence="3" key="1">
    <citation type="journal article" date="2023" name="Mol. Phylogenet. Evol.">
        <title>Genome-scale phylogeny and comparative genomics of the fungal order Sordariales.</title>
        <authorList>
            <person name="Hensen N."/>
            <person name="Bonometti L."/>
            <person name="Westerberg I."/>
            <person name="Brannstrom I.O."/>
            <person name="Guillou S."/>
            <person name="Cros-Aarteil S."/>
            <person name="Calhoun S."/>
            <person name="Haridas S."/>
            <person name="Kuo A."/>
            <person name="Mondo S."/>
            <person name="Pangilinan J."/>
            <person name="Riley R."/>
            <person name="LaButti K."/>
            <person name="Andreopoulos B."/>
            <person name="Lipzen A."/>
            <person name="Chen C."/>
            <person name="Yan M."/>
            <person name="Daum C."/>
            <person name="Ng V."/>
            <person name="Clum A."/>
            <person name="Steindorff A."/>
            <person name="Ohm R.A."/>
            <person name="Martin F."/>
            <person name="Silar P."/>
            <person name="Natvig D.O."/>
            <person name="Lalanne C."/>
            <person name="Gautier V."/>
            <person name="Ament-Velasquez S.L."/>
            <person name="Kruys A."/>
            <person name="Hutchinson M.I."/>
            <person name="Powell A.J."/>
            <person name="Barry K."/>
            <person name="Miller A.N."/>
            <person name="Grigoriev I.V."/>
            <person name="Debuchy R."/>
            <person name="Gladieux P."/>
            <person name="Hiltunen Thoren M."/>
            <person name="Johannesson H."/>
        </authorList>
    </citation>
    <scope>NUCLEOTIDE SEQUENCE [LARGE SCALE GENOMIC DNA]</scope>
    <source>
        <strain evidence="3">CBS 340.73</strain>
    </source>
</reference>
<dbReference type="Proteomes" id="UP001303473">
    <property type="component" value="Unassembled WGS sequence"/>
</dbReference>
<evidence type="ECO:0000313" key="2">
    <source>
        <dbReference type="EMBL" id="KAK3935357.1"/>
    </source>
</evidence>
<evidence type="ECO:0000313" key="3">
    <source>
        <dbReference type="Proteomes" id="UP001303473"/>
    </source>
</evidence>
<dbReference type="EMBL" id="MU853927">
    <property type="protein sequence ID" value="KAK3935357.1"/>
    <property type="molecule type" value="Genomic_DNA"/>
</dbReference>
<gene>
    <name evidence="2" type="ORF">QBC46DRAFT_453539</name>
</gene>
<dbReference type="AlphaFoldDB" id="A0AAN6RZ91"/>
<proteinExistence type="predicted"/>
<name>A0AAN6RZ91_9PEZI</name>
<accession>A0AAN6RZ91</accession>
<keyword evidence="3" id="KW-1185">Reference proteome</keyword>
<evidence type="ECO:0000256" key="1">
    <source>
        <dbReference type="SAM" id="MobiDB-lite"/>
    </source>
</evidence>
<protein>
    <submittedName>
        <fullName evidence="2">Uncharacterized protein</fullName>
    </submittedName>
</protein>
<sequence>MARQTEPGKDLVGCDGASEAARQDVTLPLVVMKGELMQKTQERRGGGDRPACVTSAKPSWATSGDAVGHVPSDQGRPPSPAVSVLSRQLHDWQSGERLPRQPNVFHSYSDRSAVQCIPTEIVIIIAKEGVQQTQVSQELLRNLAHSSTELISEFFSGLRFIKISKDELTTSKGCSQLRRHLYKASSRARHKRADLGLLFSANHFTSFSEIAFNHLLLPELFQFTKAARLQNTVASDLAEHLGNFLNEVKSVRDLMTLQLRPSRQVSCWIIILRACMPLNPVMSFMRCIGMLACMLRGWLLRTLARVDYSYQNMNLLYEEYLARKSTPEIHLKGSKLS</sequence>
<feature type="region of interest" description="Disordered" evidence="1">
    <location>
        <begin position="36"/>
        <end position="82"/>
    </location>
</feature>